<evidence type="ECO:0000313" key="2">
    <source>
        <dbReference type="Proteomes" id="UP000650833"/>
    </source>
</evidence>
<proteinExistence type="predicted"/>
<dbReference type="EMBL" id="JAEPRC010000221">
    <property type="protein sequence ID" value="KAG2203681.1"/>
    <property type="molecule type" value="Genomic_DNA"/>
</dbReference>
<evidence type="ECO:0000313" key="1">
    <source>
        <dbReference type="EMBL" id="KAG2203681.1"/>
    </source>
</evidence>
<reference evidence="1" key="1">
    <citation type="submission" date="2020-12" db="EMBL/GenBank/DDBJ databases">
        <title>Metabolic potential, ecology and presence of endohyphal bacteria is reflected in genomic diversity of Mucoromycotina.</title>
        <authorList>
            <person name="Muszewska A."/>
            <person name="Okrasinska A."/>
            <person name="Steczkiewicz K."/>
            <person name="Drgas O."/>
            <person name="Orlowska M."/>
            <person name="Perlinska-Lenart U."/>
            <person name="Aleksandrzak-Piekarczyk T."/>
            <person name="Szatraj K."/>
            <person name="Zielenkiewicz U."/>
            <person name="Pilsyk S."/>
            <person name="Malc E."/>
            <person name="Mieczkowski P."/>
            <person name="Kruszewska J.S."/>
            <person name="Biernat P."/>
            <person name="Pawlowska J."/>
        </authorList>
    </citation>
    <scope>NUCLEOTIDE SEQUENCE</scope>
    <source>
        <strain evidence="1">CBS 226.32</strain>
    </source>
</reference>
<name>A0A8H7R3F1_9FUNG</name>
<gene>
    <name evidence="1" type="ORF">INT46_003328</name>
</gene>
<dbReference type="Proteomes" id="UP000650833">
    <property type="component" value="Unassembled WGS sequence"/>
</dbReference>
<organism evidence="1 2">
    <name type="scientific">Mucor plumbeus</name>
    <dbReference type="NCBI Taxonomy" id="97098"/>
    <lineage>
        <taxon>Eukaryota</taxon>
        <taxon>Fungi</taxon>
        <taxon>Fungi incertae sedis</taxon>
        <taxon>Mucoromycota</taxon>
        <taxon>Mucoromycotina</taxon>
        <taxon>Mucoromycetes</taxon>
        <taxon>Mucorales</taxon>
        <taxon>Mucorineae</taxon>
        <taxon>Mucoraceae</taxon>
        <taxon>Mucor</taxon>
    </lineage>
</organism>
<accession>A0A8H7R3F1</accession>
<protein>
    <submittedName>
        <fullName evidence="1">Uncharacterized protein</fullName>
    </submittedName>
</protein>
<keyword evidence="2" id="KW-1185">Reference proteome</keyword>
<comment type="caution">
    <text evidence="1">The sequence shown here is derived from an EMBL/GenBank/DDBJ whole genome shotgun (WGS) entry which is preliminary data.</text>
</comment>
<dbReference type="AlphaFoldDB" id="A0A8H7R3F1"/>
<sequence length="104" mass="12139">MLEGHCLISTVNQLDLNADELNLIVSEPHSVEFVESENEKKVEEEEEKPETVDVKQIRADLKRSYETILYHTIALDEKEIDMLKVVKRKLNEIRSEEEAEKKTN</sequence>